<feature type="binding site" evidence="1">
    <location>
        <position position="243"/>
    </location>
    <ligand>
        <name>a divalent metal cation</name>
        <dbReference type="ChEBI" id="CHEBI:60240"/>
        <label>1</label>
    </ligand>
</feature>
<organism evidence="3 4">
    <name type="scientific">Collinsella intestinalis</name>
    <dbReference type="NCBI Taxonomy" id="147207"/>
    <lineage>
        <taxon>Bacteria</taxon>
        <taxon>Bacillati</taxon>
        <taxon>Actinomycetota</taxon>
        <taxon>Coriobacteriia</taxon>
        <taxon>Coriobacteriales</taxon>
        <taxon>Coriobacteriaceae</taxon>
        <taxon>Collinsella</taxon>
    </lineage>
</organism>
<evidence type="ECO:0000313" key="3">
    <source>
        <dbReference type="EMBL" id="MBS5146847.1"/>
    </source>
</evidence>
<dbReference type="InterPro" id="IPR032466">
    <property type="entry name" value="Metal_Hydrolase"/>
</dbReference>
<dbReference type="InterPro" id="IPR001130">
    <property type="entry name" value="TatD-like"/>
</dbReference>
<protein>
    <submittedName>
        <fullName evidence="3">TatD family hydrolase</fullName>
    </submittedName>
</protein>
<feature type="region of interest" description="Disordered" evidence="2">
    <location>
        <begin position="1"/>
        <end position="31"/>
    </location>
</feature>
<feature type="binding site" evidence="1">
    <location>
        <position position="129"/>
    </location>
    <ligand>
        <name>a divalent metal cation</name>
        <dbReference type="ChEBI" id="CHEBI:60240"/>
        <label>1</label>
    </ligand>
</feature>
<dbReference type="EMBL" id="JAGZJA010000004">
    <property type="protein sequence ID" value="MBS5146847.1"/>
    <property type="molecule type" value="Genomic_DNA"/>
</dbReference>
<dbReference type="AlphaFoldDB" id="A0A943GQ52"/>
<evidence type="ECO:0000256" key="1">
    <source>
        <dbReference type="PIRSR" id="PIRSR005902-1"/>
    </source>
</evidence>
<dbReference type="PANTHER" id="PTHR47176:SF1">
    <property type="entry name" value="OS04G0577500 PROTEIN"/>
    <property type="match status" value="1"/>
</dbReference>
<evidence type="ECO:0000256" key="2">
    <source>
        <dbReference type="SAM" id="MobiDB-lite"/>
    </source>
</evidence>
<feature type="binding site" evidence="1">
    <location>
        <position position="49"/>
    </location>
    <ligand>
        <name>a divalent metal cation</name>
        <dbReference type="ChEBI" id="CHEBI:60240"/>
        <label>1</label>
    </ligand>
</feature>
<feature type="binding site" evidence="1">
    <location>
        <position position="195"/>
    </location>
    <ligand>
        <name>a divalent metal cation</name>
        <dbReference type="ChEBI" id="CHEBI:60240"/>
        <label>2</label>
    </ligand>
</feature>
<dbReference type="Gene3D" id="3.20.20.140">
    <property type="entry name" value="Metal-dependent hydrolases"/>
    <property type="match status" value="1"/>
</dbReference>
<feature type="compositionally biased region" description="Basic and acidic residues" evidence="2">
    <location>
        <begin position="1"/>
        <end position="16"/>
    </location>
</feature>
<sequence>MRKKEGAGRRGHEGAIHPEAPGVEMAASNASTETPGFEHRWRLFDMHCHLDRMANADEVAREAVANDMALFCTTVTPADALAARSRFGTPPNVRVGVGLHPWWITDGRCGEIEIEQAAQLAAASRFIGEVGLDFGPRHAANAQRQLDALEAIARACAGHPVEGRVLSIHAVRSAGEALDVFERHGLTASAHCIFHWFSGTSDQLARALDAGCLFSISERMLATRRGREYARQIPLDRLLLETDLPEQLDKPCSADQIEASLMRALHELAHIRGTDEHALSTRIAKTSSGLLGLQPRPSYRSNNQWGDL</sequence>
<dbReference type="GO" id="GO:0046872">
    <property type="term" value="F:metal ion binding"/>
    <property type="evidence" value="ECO:0007669"/>
    <property type="project" value="UniProtKB-KW"/>
</dbReference>
<feature type="binding site" evidence="1">
    <location>
        <position position="47"/>
    </location>
    <ligand>
        <name>a divalent metal cation</name>
        <dbReference type="ChEBI" id="CHEBI:60240"/>
        <label>1</label>
    </ligand>
</feature>
<name>A0A943GQ52_9ACTN</name>
<evidence type="ECO:0000313" key="4">
    <source>
        <dbReference type="Proteomes" id="UP000738879"/>
    </source>
</evidence>
<dbReference type="PANTHER" id="PTHR47176">
    <property type="entry name" value="OSJNBA0020J04.13 PROTEIN"/>
    <property type="match status" value="1"/>
</dbReference>
<dbReference type="Pfam" id="PF01026">
    <property type="entry name" value="TatD_DNase"/>
    <property type="match status" value="1"/>
</dbReference>
<comment type="caution">
    <text evidence="3">The sequence shown here is derived from an EMBL/GenBank/DDBJ whole genome shotgun (WGS) entry which is preliminary data.</text>
</comment>
<reference evidence="3" key="1">
    <citation type="submission" date="2021-02" db="EMBL/GenBank/DDBJ databases">
        <title>Infant gut strain persistence is associated with maternal origin, phylogeny, and functional potential including surface adhesion and iron acquisition.</title>
        <authorList>
            <person name="Lou Y.C."/>
        </authorList>
    </citation>
    <scope>NUCLEOTIDE SEQUENCE</scope>
    <source>
        <strain evidence="3">L3_128_245G1_dasL3_128_245G1_concoct_49</strain>
    </source>
</reference>
<gene>
    <name evidence="3" type="ORF">KHY67_04000</name>
</gene>
<dbReference type="GO" id="GO:0016788">
    <property type="term" value="F:hydrolase activity, acting on ester bonds"/>
    <property type="evidence" value="ECO:0007669"/>
    <property type="project" value="InterPro"/>
</dbReference>
<dbReference type="SUPFAM" id="SSF51556">
    <property type="entry name" value="Metallo-dependent hydrolases"/>
    <property type="match status" value="1"/>
</dbReference>
<accession>A0A943GQ52</accession>
<feature type="binding site" evidence="1">
    <location>
        <position position="169"/>
    </location>
    <ligand>
        <name>a divalent metal cation</name>
        <dbReference type="ChEBI" id="CHEBI:60240"/>
        <label>2</label>
    </ligand>
</feature>
<keyword evidence="1" id="KW-0479">Metal-binding</keyword>
<dbReference type="PIRSF" id="PIRSF005902">
    <property type="entry name" value="DNase_TatD"/>
    <property type="match status" value="1"/>
</dbReference>
<keyword evidence="3" id="KW-0378">Hydrolase</keyword>
<proteinExistence type="predicted"/>
<dbReference type="Proteomes" id="UP000738879">
    <property type="component" value="Unassembled WGS sequence"/>
</dbReference>